<dbReference type="Proteomes" id="UP000249723">
    <property type="component" value="Unassembled WGS sequence"/>
</dbReference>
<dbReference type="PROSITE" id="PS50164">
    <property type="entry name" value="GIY_YIG"/>
    <property type="match status" value="1"/>
</dbReference>
<evidence type="ECO:0000256" key="7">
    <source>
        <dbReference type="ARBA" id="ARBA00023242"/>
    </source>
</evidence>
<dbReference type="SUPFAM" id="SSF101447">
    <property type="entry name" value="Formin homology 2 domain (FH2 domain)"/>
    <property type="match status" value="1"/>
</dbReference>
<keyword evidence="12" id="KW-1185">Reference proteome</keyword>
<dbReference type="InterPro" id="IPR027520">
    <property type="entry name" value="Slx1"/>
</dbReference>
<dbReference type="EMBL" id="FMWP01000096">
    <property type="protein sequence ID" value="SCZ98509.1"/>
    <property type="molecule type" value="Genomic_DNA"/>
</dbReference>
<dbReference type="InterPro" id="IPR048749">
    <property type="entry name" value="SLX1_C"/>
</dbReference>
<feature type="compositionally biased region" description="Basic residues" evidence="9">
    <location>
        <begin position="148"/>
        <end position="159"/>
    </location>
</feature>
<keyword evidence="6 8" id="KW-0234">DNA repair</keyword>
<comment type="similarity">
    <text evidence="8">Belongs to the SLX1 family.</text>
</comment>
<feature type="region of interest" description="Disordered" evidence="9">
    <location>
        <begin position="116"/>
        <end position="173"/>
    </location>
</feature>
<keyword evidence="1 8" id="KW-0540">Nuclease</keyword>
<accession>A0A2X0KW85</accession>
<evidence type="ECO:0000313" key="12">
    <source>
        <dbReference type="Proteomes" id="UP000249723"/>
    </source>
</evidence>
<evidence type="ECO:0000313" key="11">
    <source>
        <dbReference type="EMBL" id="SCZ98509.1"/>
    </source>
</evidence>
<gene>
    <name evidence="11" type="ORF">BZ3500_MVSOF-1268-A1-R1_CHR3-1G05430</name>
</gene>
<dbReference type="AlphaFoldDB" id="A0A2X0KW85"/>
<keyword evidence="4 8" id="KW-0378">Hydrolase</keyword>
<evidence type="ECO:0000256" key="8">
    <source>
        <dbReference type="HAMAP-Rule" id="MF_03100"/>
    </source>
</evidence>
<evidence type="ECO:0000256" key="5">
    <source>
        <dbReference type="ARBA" id="ARBA00023172"/>
    </source>
</evidence>
<comment type="cofactor">
    <cofactor evidence="8">
        <name>a divalent metal cation</name>
        <dbReference type="ChEBI" id="CHEBI:60240"/>
    </cofactor>
</comment>
<evidence type="ECO:0000256" key="2">
    <source>
        <dbReference type="ARBA" id="ARBA00022759"/>
    </source>
</evidence>
<proteinExistence type="inferred from homology"/>
<dbReference type="Gene3D" id="3.40.1440.10">
    <property type="entry name" value="GIY-YIG endonuclease"/>
    <property type="match status" value="1"/>
</dbReference>
<feature type="compositionally biased region" description="Pro residues" evidence="9">
    <location>
        <begin position="15"/>
        <end position="39"/>
    </location>
</feature>
<keyword evidence="2 8" id="KW-0255">Endonuclease</keyword>
<dbReference type="HAMAP" id="MF_03100">
    <property type="entry name" value="Endonuc_su_Slx1"/>
    <property type="match status" value="1"/>
</dbReference>
<dbReference type="InterPro" id="IPR035901">
    <property type="entry name" value="GIY-YIG_endonuc_sf"/>
</dbReference>
<dbReference type="CDD" id="cd10455">
    <property type="entry name" value="GIY-YIG_SLX1"/>
    <property type="match status" value="1"/>
</dbReference>
<reference evidence="12" key="1">
    <citation type="submission" date="2016-10" db="EMBL/GenBank/DDBJ databases">
        <authorList>
            <person name="Jeantristanb JTB J.-T."/>
            <person name="Ricardo R."/>
        </authorList>
    </citation>
    <scope>NUCLEOTIDE SEQUENCE [LARGE SCALE GENOMIC DNA]</scope>
</reference>
<evidence type="ECO:0000259" key="10">
    <source>
        <dbReference type="PROSITE" id="PS50164"/>
    </source>
</evidence>
<dbReference type="PANTHER" id="PTHR20208">
    <property type="entry name" value="STRUCTURE-SPECIFIC ENDONUCLEASE SUBUNIT SLX1"/>
    <property type="match status" value="1"/>
</dbReference>
<dbReference type="OrthoDB" id="2538265at2759"/>
<evidence type="ECO:0000256" key="9">
    <source>
        <dbReference type="SAM" id="MobiDB-lite"/>
    </source>
</evidence>
<comment type="subunit">
    <text evidence="8">Forms a heterodimer with SLX4.</text>
</comment>
<feature type="compositionally biased region" description="Basic and acidic residues" evidence="9">
    <location>
        <begin position="446"/>
        <end position="464"/>
    </location>
</feature>
<evidence type="ECO:0000256" key="4">
    <source>
        <dbReference type="ARBA" id="ARBA00022801"/>
    </source>
</evidence>
<dbReference type="PANTHER" id="PTHR20208:SF10">
    <property type="entry name" value="STRUCTURE-SPECIFIC ENDONUCLEASE SUBUNIT SLX1"/>
    <property type="match status" value="1"/>
</dbReference>
<comment type="caution">
    <text evidence="8">Lacks conserved residue(s) required for the propagation of feature annotation.</text>
</comment>
<evidence type="ECO:0000256" key="1">
    <source>
        <dbReference type="ARBA" id="ARBA00022722"/>
    </source>
</evidence>
<dbReference type="InterPro" id="IPR013083">
    <property type="entry name" value="Znf_RING/FYVE/PHD"/>
</dbReference>
<dbReference type="SUPFAM" id="SSF82771">
    <property type="entry name" value="GIY-YIG endonuclease"/>
    <property type="match status" value="1"/>
</dbReference>
<dbReference type="GO" id="GO:0000724">
    <property type="term" value="P:double-strand break repair via homologous recombination"/>
    <property type="evidence" value="ECO:0007669"/>
    <property type="project" value="TreeGrafter"/>
</dbReference>
<feature type="compositionally biased region" description="Low complexity" evidence="9">
    <location>
        <begin position="122"/>
        <end position="131"/>
    </location>
</feature>
<dbReference type="STRING" id="289078.A0A2X0KW85"/>
<feature type="region of interest" description="Disordered" evidence="9">
    <location>
        <begin position="402"/>
        <end position="566"/>
    </location>
</feature>
<protein>
    <submittedName>
        <fullName evidence="11">BZ3500_MvSof-1268-A1-R1_Chr3-1g05430 protein</fullName>
    </submittedName>
</protein>
<evidence type="ECO:0000256" key="6">
    <source>
        <dbReference type="ARBA" id="ARBA00023204"/>
    </source>
</evidence>
<dbReference type="Pfam" id="PF01541">
    <property type="entry name" value="GIY-YIG"/>
    <property type="match status" value="1"/>
</dbReference>
<dbReference type="GO" id="GO:0008821">
    <property type="term" value="F:crossover junction DNA endonuclease activity"/>
    <property type="evidence" value="ECO:0007669"/>
    <property type="project" value="TreeGrafter"/>
</dbReference>
<feature type="compositionally biased region" description="Basic and acidic residues" evidence="9">
    <location>
        <begin position="402"/>
        <end position="433"/>
    </location>
</feature>
<dbReference type="GO" id="GO:0033557">
    <property type="term" value="C:Slx1-Slx4 complex"/>
    <property type="evidence" value="ECO:0007669"/>
    <property type="project" value="UniProtKB-UniRule"/>
</dbReference>
<feature type="compositionally biased region" description="Polar residues" evidence="9">
    <location>
        <begin position="160"/>
        <end position="173"/>
    </location>
</feature>
<dbReference type="Gene3D" id="3.30.40.10">
    <property type="entry name" value="Zinc/RING finger domain, C3HC4 (zinc finger)"/>
    <property type="match status" value="1"/>
</dbReference>
<dbReference type="GO" id="GO:0017108">
    <property type="term" value="F:5'-flap endonuclease activity"/>
    <property type="evidence" value="ECO:0007669"/>
    <property type="project" value="InterPro"/>
</dbReference>
<keyword evidence="5 8" id="KW-0233">DNA recombination</keyword>
<keyword evidence="7 8" id="KW-0539">Nucleus</keyword>
<comment type="subcellular location">
    <subcellularLocation>
        <location evidence="8">Nucleus</location>
    </subcellularLocation>
</comment>
<feature type="region of interest" description="Disordered" evidence="9">
    <location>
        <begin position="1"/>
        <end position="74"/>
    </location>
</feature>
<dbReference type="Pfam" id="PF21202">
    <property type="entry name" value="SLX1_C"/>
    <property type="match status" value="1"/>
</dbReference>
<name>A0A2X0KW85_9BASI</name>
<keyword evidence="3 8" id="KW-0227">DNA damage</keyword>
<evidence type="ECO:0000256" key="3">
    <source>
        <dbReference type="ARBA" id="ARBA00022763"/>
    </source>
</evidence>
<feature type="domain" description="GIY-YIG" evidence="10">
    <location>
        <begin position="31"/>
        <end position="116"/>
    </location>
</feature>
<feature type="compositionally biased region" description="Acidic residues" evidence="9">
    <location>
        <begin position="470"/>
        <end position="483"/>
    </location>
</feature>
<feature type="compositionally biased region" description="Basic residues" evidence="9">
    <location>
        <begin position="434"/>
        <end position="444"/>
    </location>
</feature>
<sequence length="566" mass="63498">MHSQPHQPHSLTSPNSPPPPPPPKPSPPPPPPPPLPLIEPRPSLKQPNRTYIGSTPDPKRRLKQHNGLVKGGAFKTKRARPWTMSLLVHGFPSKLQALQFEWAWQNPHLSRHLHEQNLPIPSSSSSSSEVKVVVDEDQGQVEEVPKLNPKKKKKDRTRSKNGSTEPLTTVPQFPKTTLSNRGLTKIQVLMFMLTSRPWKAFDLSVVCFEQLSKTWWQRAMGLGVVVRTEAAIKKFEKERRGVQSPWGEQRGRFLERVKVMDWFEGVHGQKDGGKTFRTDDGAMIDVHWAKWIERVGSASNNDCAICHRPVNVEDHLEFILCTSENPTTSTSKMVTSKPCTALYHLPCLAHHFTHTTFQRSGFVEKEEDQPPLLPRKGTCPSCLAELHWSELVRGCYRRSDEESGKREKMKRAEERRRKKEERERERMVLEGGRKGRKKVGRGKGKAVVEHSGSEDGVGAEERVEFVSGSESEEVGDEDEEDEVERSLAISVEADGELEGQSGESASEEEGEELLVGVKKGRGKGKGKEGPTKKVTKAKVTKEPSASTPKKRGRPKKVVEAYVELSS</sequence>
<comment type="function">
    <text evidence="8">Catalytic subunit of the SLX1-SLX4 structure-specific endonuclease that resolves DNA secondary structures generated during DNA repair and recombination. Has endonuclease activity towards branched DNA substrates, introducing single-strand cuts in duplex DNA close to junctions with ss-DNA.</text>
</comment>
<dbReference type="InterPro" id="IPR000305">
    <property type="entry name" value="GIY-YIG_endonuc"/>
</dbReference>
<dbReference type="InterPro" id="IPR050381">
    <property type="entry name" value="SLX1_endonuclease"/>
</dbReference>
<organism evidence="11 12">
    <name type="scientific">Microbotryum saponariae</name>
    <dbReference type="NCBI Taxonomy" id="289078"/>
    <lineage>
        <taxon>Eukaryota</taxon>
        <taxon>Fungi</taxon>
        <taxon>Dikarya</taxon>
        <taxon>Basidiomycota</taxon>
        <taxon>Pucciniomycotina</taxon>
        <taxon>Microbotryomycetes</taxon>
        <taxon>Microbotryales</taxon>
        <taxon>Microbotryaceae</taxon>
        <taxon>Microbotryum</taxon>
    </lineage>
</organism>